<comment type="caution">
    <text evidence="3">The sequence shown here is derived from an EMBL/GenBank/DDBJ whole genome shotgun (WGS) entry which is preliminary data.</text>
</comment>
<evidence type="ECO:0000313" key="4">
    <source>
        <dbReference type="Proteomes" id="UP001289374"/>
    </source>
</evidence>
<dbReference type="AlphaFoldDB" id="A0AAE1T766"/>
<evidence type="ECO:0000259" key="2">
    <source>
        <dbReference type="Pfam" id="PF14392"/>
    </source>
</evidence>
<name>A0AAE1T766_9LAMI</name>
<dbReference type="Proteomes" id="UP001289374">
    <property type="component" value="Unassembled WGS sequence"/>
</dbReference>
<feature type="region of interest" description="Disordered" evidence="1">
    <location>
        <begin position="120"/>
        <end position="163"/>
    </location>
</feature>
<evidence type="ECO:0000256" key="1">
    <source>
        <dbReference type="SAM" id="MobiDB-lite"/>
    </source>
</evidence>
<proteinExistence type="predicted"/>
<organism evidence="3 4">
    <name type="scientific">Sesamum angolense</name>
    <dbReference type="NCBI Taxonomy" id="2727404"/>
    <lineage>
        <taxon>Eukaryota</taxon>
        <taxon>Viridiplantae</taxon>
        <taxon>Streptophyta</taxon>
        <taxon>Embryophyta</taxon>
        <taxon>Tracheophyta</taxon>
        <taxon>Spermatophyta</taxon>
        <taxon>Magnoliopsida</taxon>
        <taxon>eudicotyledons</taxon>
        <taxon>Gunneridae</taxon>
        <taxon>Pentapetalae</taxon>
        <taxon>asterids</taxon>
        <taxon>lamiids</taxon>
        <taxon>Lamiales</taxon>
        <taxon>Pedaliaceae</taxon>
        <taxon>Sesamum</taxon>
    </lineage>
</organism>
<keyword evidence="4" id="KW-1185">Reference proteome</keyword>
<reference evidence="3" key="1">
    <citation type="submission" date="2020-06" db="EMBL/GenBank/DDBJ databases">
        <authorList>
            <person name="Li T."/>
            <person name="Hu X."/>
            <person name="Zhang T."/>
            <person name="Song X."/>
            <person name="Zhang H."/>
            <person name="Dai N."/>
            <person name="Sheng W."/>
            <person name="Hou X."/>
            <person name="Wei L."/>
        </authorList>
    </citation>
    <scope>NUCLEOTIDE SEQUENCE</scope>
    <source>
        <strain evidence="3">K16</strain>
        <tissue evidence="3">Leaf</tissue>
    </source>
</reference>
<accession>A0AAE1T766</accession>
<dbReference type="EMBL" id="JACGWL010000650">
    <property type="protein sequence ID" value="KAK4382774.1"/>
    <property type="molecule type" value="Genomic_DNA"/>
</dbReference>
<feature type="compositionally biased region" description="Polar residues" evidence="1">
    <location>
        <begin position="148"/>
        <end position="158"/>
    </location>
</feature>
<reference evidence="3" key="2">
    <citation type="journal article" date="2024" name="Plant">
        <title>Genomic evolution and insights into agronomic trait innovations of Sesamum species.</title>
        <authorList>
            <person name="Miao H."/>
            <person name="Wang L."/>
            <person name="Qu L."/>
            <person name="Liu H."/>
            <person name="Sun Y."/>
            <person name="Le M."/>
            <person name="Wang Q."/>
            <person name="Wei S."/>
            <person name="Zheng Y."/>
            <person name="Lin W."/>
            <person name="Duan Y."/>
            <person name="Cao H."/>
            <person name="Xiong S."/>
            <person name="Wang X."/>
            <person name="Wei L."/>
            <person name="Li C."/>
            <person name="Ma Q."/>
            <person name="Ju M."/>
            <person name="Zhao R."/>
            <person name="Li G."/>
            <person name="Mu C."/>
            <person name="Tian Q."/>
            <person name="Mei H."/>
            <person name="Zhang T."/>
            <person name="Gao T."/>
            <person name="Zhang H."/>
        </authorList>
    </citation>
    <scope>NUCLEOTIDE SEQUENCE</scope>
    <source>
        <strain evidence="3">K16</strain>
    </source>
</reference>
<protein>
    <recommendedName>
        <fullName evidence="2">Zinc knuckle CX2CX4HX4C domain-containing protein</fullName>
    </recommendedName>
</protein>
<dbReference type="InterPro" id="IPR025836">
    <property type="entry name" value="Zn_knuckle_CX2CX4HX4C"/>
</dbReference>
<evidence type="ECO:0000313" key="3">
    <source>
        <dbReference type="EMBL" id="KAK4382774.1"/>
    </source>
</evidence>
<feature type="domain" description="Zinc knuckle CX2CX4HX4C" evidence="2">
    <location>
        <begin position="12"/>
        <end position="48"/>
    </location>
</feature>
<dbReference type="Pfam" id="PF14392">
    <property type="entry name" value="zf-CCHC_4"/>
    <property type="match status" value="1"/>
</dbReference>
<sequence length="451" mass="50397">MLIKENESRALKVQSTSGEELLVRFTYERLPNYCYLFGCLSHIDKYCKVRFEESYRDIEETSSYVPWQGVLVPIWGRPQGEQNWSKTSSKSSSHQRPPACTSVAVFGNFGKAQGPCEPRLNSGVRSMGSPYGNPVGSKGSIGDEVDSSPPNTNHTAGSNSGGWAELEGENGGFVHGIIEKSSKGVGDGQLNLINILFRFMSEGLCSARRGAHRGRPPGRVHGVVHEREIEAFSLLKLTETQFMELSRECTCSDIDGIIELHGPSLVFLSKTKCKARRCDRIKSLVTYYGIGVDSIGKGGRLLLLWQKDVEVWLQSFSIHHIDVTVKFDDCPDRWRFIGFYGHRDVARRKEGWNLLRRLVQASVQPGCVHGTLARFWISTKSKGPFLELTGRLETFESVFRIAGFRILVFKVIYSLGAIVKKNQVPSDRVCSDSQWATLFPKATVVYQVAAF</sequence>
<gene>
    <name evidence="3" type="ORF">Sango_2841200</name>
</gene>